<name>A0ACC3TR84_9ASCO</name>
<proteinExistence type="predicted"/>
<comment type="caution">
    <text evidence="1">The sequence shown here is derived from an EMBL/GenBank/DDBJ whole genome shotgun (WGS) entry which is preliminary data.</text>
</comment>
<gene>
    <name evidence="1" type="ORF">V1517DRAFT_319655</name>
</gene>
<evidence type="ECO:0000313" key="1">
    <source>
        <dbReference type="EMBL" id="KAK9323713.1"/>
    </source>
</evidence>
<dbReference type="Proteomes" id="UP001489719">
    <property type="component" value="Unassembled WGS sequence"/>
</dbReference>
<evidence type="ECO:0000313" key="2">
    <source>
        <dbReference type="Proteomes" id="UP001489719"/>
    </source>
</evidence>
<sequence length="75" mass="9491">MDYMKLYLKEKERRKQEKKRRKQAEERRKQRKQAEERLQREQHETQNTTFVEFIECCHTFLSARWSEKDHSFSEP</sequence>
<accession>A0ACC3TR84</accession>
<dbReference type="EMBL" id="MU970058">
    <property type="protein sequence ID" value="KAK9323713.1"/>
    <property type="molecule type" value="Genomic_DNA"/>
</dbReference>
<keyword evidence="2" id="KW-1185">Reference proteome</keyword>
<reference evidence="2" key="1">
    <citation type="journal article" date="2024" name="Front. Bioeng. Biotechnol.">
        <title>Genome-scale model development and genomic sequencing of the oleaginous clade Lipomyces.</title>
        <authorList>
            <person name="Czajka J.J."/>
            <person name="Han Y."/>
            <person name="Kim J."/>
            <person name="Mondo S.J."/>
            <person name="Hofstad B.A."/>
            <person name="Robles A."/>
            <person name="Haridas S."/>
            <person name="Riley R."/>
            <person name="LaButti K."/>
            <person name="Pangilinan J."/>
            <person name="Andreopoulos W."/>
            <person name="Lipzen A."/>
            <person name="Yan J."/>
            <person name="Wang M."/>
            <person name="Ng V."/>
            <person name="Grigoriev I.V."/>
            <person name="Spatafora J.W."/>
            <person name="Magnuson J.K."/>
            <person name="Baker S.E."/>
            <person name="Pomraning K.R."/>
        </authorList>
    </citation>
    <scope>NUCLEOTIDE SEQUENCE [LARGE SCALE GENOMIC DNA]</scope>
    <source>
        <strain evidence="2">CBS 10300</strain>
    </source>
</reference>
<protein>
    <submittedName>
        <fullName evidence="1">Uncharacterized protein</fullName>
    </submittedName>
</protein>
<organism evidence="1 2">
    <name type="scientific">Lipomyces orientalis</name>
    <dbReference type="NCBI Taxonomy" id="1233043"/>
    <lineage>
        <taxon>Eukaryota</taxon>
        <taxon>Fungi</taxon>
        <taxon>Dikarya</taxon>
        <taxon>Ascomycota</taxon>
        <taxon>Saccharomycotina</taxon>
        <taxon>Lipomycetes</taxon>
        <taxon>Lipomycetales</taxon>
        <taxon>Lipomycetaceae</taxon>
        <taxon>Lipomyces</taxon>
    </lineage>
</organism>